<evidence type="ECO:0000313" key="1">
    <source>
        <dbReference type="EMBL" id="KYN27990.1"/>
    </source>
</evidence>
<gene>
    <name evidence="1" type="ORF">ALC57_02601</name>
</gene>
<organism evidence="1 2">
    <name type="scientific">Trachymyrmex cornetzi</name>
    <dbReference type="NCBI Taxonomy" id="471704"/>
    <lineage>
        <taxon>Eukaryota</taxon>
        <taxon>Metazoa</taxon>
        <taxon>Ecdysozoa</taxon>
        <taxon>Arthropoda</taxon>
        <taxon>Hexapoda</taxon>
        <taxon>Insecta</taxon>
        <taxon>Pterygota</taxon>
        <taxon>Neoptera</taxon>
        <taxon>Endopterygota</taxon>
        <taxon>Hymenoptera</taxon>
        <taxon>Apocrita</taxon>
        <taxon>Aculeata</taxon>
        <taxon>Formicoidea</taxon>
        <taxon>Formicidae</taxon>
        <taxon>Myrmicinae</taxon>
        <taxon>Trachymyrmex</taxon>
    </lineage>
</organism>
<reference evidence="1 2" key="1">
    <citation type="submission" date="2015-09" db="EMBL/GenBank/DDBJ databases">
        <title>Trachymyrmex cornetzi WGS genome.</title>
        <authorList>
            <person name="Nygaard S."/>
            <person name="Hu H."/>
            <person name="Boomsma J."/>
            <person name="Zhang G."/>
        </authorList>
    </citation>
    <scope>NUCLEOTIDE SEQUENCE [LARGE SCALE GENOMIC DNA]</scope>
    <source>
        <strain evidence="1">Tcor2-1</strain>
        <tissue evidence="1">Whole body</tissue>
    </source>
</reference>
<dbReference type="Proteomes" id="UP000078492">
    <property type="component" value="Unassembled WGS sequence"/>
</dbReference>
<dbReference type="AlphaFoldDB" id="A0A151JNG0"/>
<evidence type="ECO:0000313" key="2">
    <source>
        <dbReference type="Proteomes" id="UP000078492"/>
    </source>
</evidence>
<name>A0A151JNG0_9HYME</name>
<dbReference type="EMBL" id="KQ978844">
    <property type="protein sequence ID" value="KYN27990.1"/>
    <property type="molecule type" value="Genomic_DNA"/>
</dbReference>
<accession>A0A151JNG0</accession>
<protein>
    <submittedName>
        <fullName evidence="1">Uncharacterized protein</fullName>
    </submittedName>
</protein>
<keyword evidence="2" id="KW-1185">Reference proteome</keyword>
<sequence>MLREKKSLPRLSRKEILQMRHFVANKCTFLMKRFHKKFCNETAKKICQKYKLDSCHKSILVNIFYSLRDETSREYSKLYRRKRVRSFVHHFLAFSSRHIRHACHTRVRNRMDDRSRCCSVKQQQGRDRLSTDSFTSVLLESKPHQNHHPYFSTSPGLS</sequence>
<proteinExistence type="predicted"/>